<evidence type="ECO:0000313" key="6">
    <source>
        <dbReference type="Proteomes" id="UP000009080"/>
    </source>
</evidence>
<proteinExistence type="predicted"/>
<dbReference type="Proteomes" id="UP000009080">
    <property type="component" value="Chromosome"/>
</dbReference>
<accession>C5BU83</accession>
<evidence type="ECO:0000259" key="4">
    <source>
        <dbReference type="PROSITE" id="PS51184"/>
    </source>
</evidence>
<dbReference type="SUPFAM" id="SSF51197">
    <property type="entry name" value="Clavaminate synthase-like"/>
    <property type="match status" value="1"/>
</dbReference>
<organism evidence="5 6">
    <name type="scientific">Teredinibacter turnerae (strain ATCC 39867 / T7901)</name>
    <dbReference type="NCBI Taxonomy" id="377629"/>
    <lineage>
        <taxon>Bacteria</taxon>
        <taxon>Pseudomonadati</taxon>
        <taxon>Pseudomonadota</taxon>
        <taxon>Gammaproteobacteria</taxon>
        <taxon>Cellvibrionales</taxon>
        <taxon>Cellvibrionaceae</taxon>
        <taxon>Teredinibacter</taxon>
    </lineage>
</organism>
<dbReference type="Gene3D" id="3.40.366.30">
    <property type="entry name" value="50S ribosomal protein L16 arginine hydroxylase, Chain A, Domain 2"/>
    <property type="match status" value="1"/>
</dbReference>
<dbReference type="EMBL" id="CP001614">
    <property type="protein sequence ID" value="ACR11925.1"/>
    <property type="molecule type" value="Genomic_DNA"/>
</dbReference>
<dbReference type="KEGG" id="ttu:TERTU_1748"/>
<keyword evidence="2" id="KW-0479">Metal-binding</keyword>
<dbReference type="Gene3D" id="2.60.120.650">
    <property type="entry name" value="Cupin"/>
    <property type="match status" value="1"/>
</dbReference>
<dbReference type="SMART" id="SM00558">
    <property type="entry name" value="JmjC"/>
    <property type="match status" value="1"/>
</dbReference>
<dbReference type="Pfam" id="PF08007">
    <property type="entry name" value="JmjC_2"/>
    <property type="match status" value="1"/>
</dbReference>
<dbReference type="InterPro" id="IPR003347">
    <property type="entry name" value="JmjC_dom"/>
</dbReference>
<gene>
    <name evidence="5" type="ordered locus">TERTU_1748</name>
</gene>
<evidence type="ECO:0000256" key="3">
    <source>
        <dbReference type="ARBA" id="ARBA00023004"/>
    </source>
</evidence>
<dbReference type="PANTHER" id="PTHR13096:SF8">
    <property type="entry name" value="RIBOSOMAL OXYGENASE 1"/>
    <property type="match status" value="1"/>
</dbReference>
<sequence>MADPSSGLLRLQQLGTITFEQFLNEYWQKKPLLIRQAFPDFEAPVSADELAGLALEDDVVSRLVVQRDESDWQVEHGPLLEERFAQLPESHWTLLVQHADALDPAINALLDAFRFIPNWRLDDIMISYAADKGGVGPHFDYYDVFLLQAQGKRRWRIGQRCSHESPLLPAADMKILQDFDTVEDWIVEPGDLLYIPPNIAHWGEADGECMTYSIGFRAPSHAEVLLDFSEEMASFTNPDMRYMDPGLRPQQLPGEISQQSIEQVQAIIHQYSTDKAALAGWFGEYMTRPNPTADAHFQTFDEEFDRNLMEAGQARLSRFARCAFFEEQAGCLVFINGAKWHCSRKLAVMLSNYEPIHWDSLDTLDRTVVVQIADAGFLISSEDDE</sequence>
<dbReference type="PANTHER" id="PTHR13096">
    <property type="entry name" value="MINA53 MYC INDUCED NUCLEAR ANTIGEN"/>
    <property type="match status" value="1"/>
</dbReference>
<evidence type="ECO:0000256" key="2">
    <source>
        <dbReference type="ARBA" id="ARBA00022723"/>
    </source>
</evidence>
<dbReference type="PROSITE" id="PS51184">
    <property type="entry name" value="JMJC"/>
    <property type="match status" value="1"/>
</dbReference>
<dbReference type="RefSeq" id="WP_015818037.1">
    <property type="nucleotide sequence ID" value="NC_012997.1"/>
</dbReference>
<comment type="cofactor">
    <cofactor evidence="1">
        <name>Fe(2+)</name>
        <dbReference type="ChEBI" id="CHEBI:29033"/>
    </cofactor>
</comment>
<keyword evidence="3" id="KW-0408">Iron</keyword>
<dbReference type="GO" id="GO:0046872">
    <property type="term" value="F:metal ion binding"/>
    <property type="evidence" value="ECO:0007669"/>
    <property type="project" value="UniProtKB-KW"/>
</dbReference>
<dbReference type="AlphaFoldDB" id="C5BU83"/>
<reference evidence="5 6" key="1">
    <citation type="journal article" date="2009" name="PLoS ONE">
        <title>The complete genome of Teredinibacter turnerae T7901: an intracellular endosymbiont of marine wood-boring bivalves (shipworms).</title>
        <authorList>
            <person name="Yang J.C."/>
            <person name="Madupu R."/>
            <person name="Durkin A.S."/>
            <person name="Ekborg N.A."/>
            <person name="Pedamallu C.S."/>
            <person name="Hostetler J.B."/>
            <person name="Radune D."/>
            <person name="Toms B.S."/>
            <person name="Henrissat B."/>
            <person name="Coutinho P.M."/>
            <person name="Schwarz S."/>
            <person name="Field L."/>
            <person name="Trindade-Silva A.E."/>
            <person name="Soares C.A.G."/>
            <person name="Elshahawi S."/>
            <person name="Hanora A."/>
            <person name="Schmidt E.W."/>
            <person name="Haygood M.G."/>
            <person name="Posfai J."/>
            <person name="Benner J."/>
            <person name="Madinger C."/>
            <person name="Nove J."/>
            <person name="Anton B."/>
            <person name="Chaudhary K."/>
            <person name="Foster J."/>
            <person name="Holman A."/>
            <person name="Kumar S."/>
            <person name="Lessard P.A."/>
            <person name="Luyten Y.A."/>
            <person name="Slatko B."/>
            <person name="Wood N."/>
            <person name="Wu B."/>
            <person name="Teplitski M."/>
            <person name="Mougous J.D."/>
            <person name="Ward N."/>
            <person name="Eisen J.A."/>
            <person name="Badger J.H."/>
            <person name="Distel D.L."/>
        </authorList>
    </citation>
    <scope>NUCLEOTIDE SEQUENCE [LARGE SCALE GENOMIC DNA]</scope>
    <source>
        <strain evidence="6">ATCC 39867 / T7901</strain>
    </source>
</reference>
<keyword evidence="6" id="KW-1185">Reference proteome</keyword>
<feature type="domain" description="JmjC" evidence="4">
    <location>
        <begin position="105"/>
        <end position="233"/>
    </location>
</feature>
<dbReference type="GO" id="GO:0016706">
    <property type="term" value="F:2-oxoglutarate-dependent dioxygenase activity"/>
    <property type="evidence" value="ECO:0007669"/>
    <property type="project" value="TreeGrafter"/>
</dbReference>
<evidence type="ECO:0000256" key="1">
    <source>
        <dbReference type="ARBA" id="ARBA00001954"/>
    </source>
</evidence>
<evidence type="ECO:0000313" key="5">
    <source>
        <dbReference type="EMBL" id="ACR11925.1"/>
    </source>
</evidence>
<name>C5BU83_TERTT</name>
<protein>
    <submittedName>
        <fullName evidence="5">Cupin 4 family protein</fullName>
    </submittedName>
</protein>
<dbReference type="eggNOG" id="COG2850">
    <property type="taxonomic scope" value="Bacteria"/>
</dbReference>
<dbReference type="HOGENOM" id="CLU_039125_1_0_6"/>
<dbReference type="STRING" id="377629.TERTU_1748"/>
<dbReference type="InterPro" id="IPR039994">
    <property type="entry name" value="NO66-like"/>
</dbReference>